<accession>A0ABR0LDP0</accession>
<keyword evidence="2" id="KW-1185">Reference proteome</keyword>
<organism evidence="1 2">
    <name type="scientific">Rachicladosporium monterosium</name>
    <dbReference type="NCBI Taxonomy" id="1507873"/>
    <lineage>
        <taxon>Eukaryota</taxon>
        <taxon>Fungi</taxon>
        <taxon>Dikarya</taxon>
        <taxon>Ascomycota</taxon>
        <taxon>Pezizomycotina</taxon>
        <taxon>Dothideomycetes</taxon>
        <taxon>Dothideomycetidae</taxon>
        <taxon>Cladosporiales</taxon>
        <taxon>Cladosporiaceae</taxon>
        <taxon>Rachicladosporium</taxon>
    </lineage>
</organism>
<comment type="caution">
    <text evidence="1">The sequence shown here is derived from an EMBL/GenBank/DDBJ whole genome shotgun (WGS) entry which is preliminary data.</text>
</comment>
<proteinExistence type="predicted"/>
<protein>
    <submittedName>
        <fullName evidence="1">Uncharacterized protein</fullName>
    </submittedName>
</protein>
<name>A0ABR0LDP0_9PEZI</name>
<reference evidence="1 2" key="1">
    <citation type="submission" date="2023-08" db="EMBL/GenBank/DDBJ databases">
        <title>Black Yeasts Isolated from many extreme environments.</title>
        <authorList>
            <person name="Coleine C."/>
            <person name="Stajich J.E."/>
            <person name="Selbmann L."/>
        </authorList>
    </citation>
    <scope>NUCLEOTIDE SEQUENCE [LARGE SCALE GENOMIC DNA]</scope>
    <source>
        <strain evidence="1 2">CCFEE 5386</strain>
    </source>
</reference>
<gene>
    <name evidence="1" type="ORF">LTR32_001259</name>
</gene>
<dbReference type="Proteomes" id="UP001308179">
    <property type="component" value="Unassembled WGS sequence"/>
</dbReference>
<sequence length="336" mass="39361">MRAGVVYCTRVLAIKVILPSEQREVQNGADDKRFRQMRDEYLADGTYNVGSMILSLLAYGKSIALSHNNAGSVSWRKDRLVMSYRSRPISLARIRTMIGDVITEAADKLWTKLMWRKRDYRFEVPLEQFEDDVTFMKRAVSFLTNRASGLADKRGWMPKRTFTYAHTPTDRNVFVIQGQMVVVTRYHNSQSQFYNPKVILRFLLWKVGQLLAMYLAYVQPLQWYLSEEVRGFGYSDHFWANEYGPWGTDRLTKIIRRETEERLGTRLTTLDYLHVAISIEREVVGDHFTQGYIKETSEIEEVRSTRMTPWRSWQDEVARLGRIGKGCRWMSHARAI</sequence>
<dbReference type="EMBL" id="JAVRRR010000046">
    <property type="protein sequence ID" value="KAK5147288.1"/>
    <property type="molecule type" value="Genomic_DNA"/>
</dbReference>
<evidence type="ECO:0000313" key="1">
    <source>
        <dbReference type="EMBL" id="KAK5147288.1"/>
    </source>
</evidence>
<evidence type="ECO:0000313" key="2">
    <source>
        <dbReference type="Proteomes" id="UP001308179"/>
    </source>
</evidence>